<dbReference type="EMBL" id="BLLF01001545">
    <property type="protein sequence ID" value="GFH19943.1"/>
    <property type="molecule type" value="Genomic_DNA"/>
</dbReference>
<feature type="compositionally biased region" description="Low complexity" evidence="1">
    <location>
        <begin position="32"/>
        <end position="46"/>
    </location>
</feature>
<dbReference type="Proteomes" id="UP000485058">
    <property type="component" value="Unassembled WGS sequence"/>
</dbReference>
<accession>A0A699ZBD4</accession>
<reference evidence="2 3" key="1">
    <citation type="submission" date="2020-02" db="EMBL/GenBank/DDBJ databases">
        <title>Draft genome sequence of Haematococcus lacustris strain NIES-144.</title>
        <authorList>
            <person name="Morimoto D."/>
            <person name="Nakagawa S."/>
            <person name="Yoshida T."/>
            <person name="Sawayama S."/>
        </authorList>
    </citation>
    <scope>NUCLEOTIDE SEQUENCE [LARGE SCALE GENOMIC DNA]</scope>
    <source>
        <strain evidence="2 3">NIES-144</strain>
    </source>
</reference>
<name>A0A699ZBD4_HAELA</name>
<protein>
    <submittedName>
        <fullName evidence="2">Uncharacterized protein</fullName>
    </submittedName>
</protein>
<proteinExistence type="predicted"/>
<feature type="region of interest" description="Disordered" evidence="1">
    <location>
        <begin position="129"/>
        <end position="199"/>
    </location>
</feature>
<dbReference type="AlphaFoldDB" id="A0A699ZBD4"/>
<evidence type="ECO:0000313" key="3">
    <source>
        <dbReference type="Proteomes" id="UP000485058"/>
    </source>
</evidence>
<evidence type="ECO:0000256" key="1">
    <source>
        <dbReference type="SAM" id="MobiDB-lite"/>
    </source>
</evidence>
<feature type="compositionally biased region" description="Gly residues" evidence="1">
    <location>
        <begin position="161"/>
        <end position="172"/>
    </location>
</feature>
<sequence length="251" mass="24704">MSRPAVGGSSFTACSDKGAKCGQSDQSGFDGQAGLAGAEAQEAAGQIHSRGLPGSEPAACKADRPAPGSHDAHLDHAGSGVANMADEHTDYMLTAHHYAVRMLTGCIIAAHQVKKPAAAATNQAGQASIASASTLGPPPTPTTASSPAPAAHANTTAAVGSGSGLSSGGQGRGTLPTPASGTAVGDQGGQSGGAETAKYPPLPDTLAGWATYPLTAAFIARLASDNSVLALARTTLPEAEVTVAYLDLLIR</sequence>
<gene>
    <name evidence="2" type="ORF">HaLaN_16980</name>
</gene>
<organism evidence="2 3">
    <name type="scientific">Haematococcus lacustris</name>
    <name type="common">Green alga</name>
    <name type="synonym">Haematococcus pluvialis</name>
    <dbReference type="NCBI Taxonomy" id="44745"/>
    <lineage>
        <taxon>Eukaryota</taxon>
        <taxon>Viridiplantae</taxon>
        <taxon>Chlorophyta</taxon>
        <taxon>core chlorophytes</taxon>
        <taxon>Chlorophyceae</taxon>
        <taxon>CS clade</taxon>
        <taxon>Chlamydomonadales</taxon>
        <taxon>Haematococcaceae</taxon>
        <taxon>Haematococcus</taxon>
    </lineage>
</organism>
<keyword evidence="3" id="KW-1185">Reference proteome</keyword>
<evidence type="ECO:0000313" key="2">
    <source>
        <dbReference type="EMBL" id="GFH19943.1"/>
    </source>
</evidence>
<feature type="region of interest" description="Disordered" evidence="1">
    <location>
        <begin position="1"/>
        <end position="77"/>
    </location>
</feature>
<comment type="caution">
    <text evidence="2">The sequence shown here is derived from an EMBL/GenBank/DDBJ whole genome shotgun (WGS) entry which is preliminary data.</text>
</comment>
<feature type="compositionally biased region" description="Low complexity" evidence="1">
    <location>
        <begin position="142"/>
        <end position="160"/>
    </location>
</feature>